<keyword evidence="1 2" id="KW-0728">SH3 domain</keyword>
<feature type="domain" description="BAR" evidence="5">
    <location>
        <begin position="18"/>
        <end position="270"/>
    </location>
</feature>
<dbReference type="GO" id="GO:1990528">
    <property type="term" value="C:Rvs161p-Rvs167p complex"/>
    <property type="evidence" value="ECO:0007669"/>
    <property type="project" value="EnsemblFungi"/>
</dbReference>
<dbReference type="Pfam" id="PF00018">
    <property type="entry name" value="SH3_1"/>
    <property type="match status" value="1"/>
</dbReference>
<dbReference type="CDD" id="cd07599">
    <property type="entry name" value="BAR_Rvs167p"/>
    <property type="match status" value="1"/>
</dbReference>
<dbReference type="GO" id="GO:0030447">
    <property type="term" value="P:filamentous growth"/>
    <property type="evidence" value="ECO:0007669"/>
    <property type="project" value="UniProtKB-ARBA"/>
</dbReference>
<dbReference type="InterPro" id="IPR004148">
    <property type="entry name" value="BAR_dom"/>
</dbReference>
<reference evidence="6" key="1">
    <citation type="submission" date="2020-03" db="EMBL/GenBank/DDBJ databases">
        <title>FDA dAtabase for Regulatory Grade micrObial Sequences (FDA-ARGOS): Supporting development and validation of Infectious Disease Dx tests.</title>
        <authorList>
            <person name="Campos J."/>
            <person name="Goldberg B."/>
            <person name="Tallon L."/>
            <person name="Sadzewicz L."/>
            <person name="Vavikolanu K."/>
            <person name="Mehta A."/>
            <person name="Aluvathingal J."/>
            <person name="Nadendla S."/>
            <person name="Nandy P."/>
            <person name="Geyer C."/>
            <person name="Yan Y."/>
            <person name="Sichtig H."/>
        </authorList>
    </citation>
    <scope>NUCLEOTIDE SEQUENCE [LARGE SCALE GENOMIC DNA]</scope>
    <source>
        <strain evidence="6">FDAARGOS_652</strain>
    </source>
</reference>
<dbReference type="GO" id="GO:0097320">
    <property type="term" value="P:plasma membrane tubulation"/>
    <property type="evidence" value="ECO:0007669"/>
    <property type="project" value="EnsemblFungi"/>
</dbReference>
<dbReference type="SUPFAM" id="SSF103657">
    <property type="entry name" value="BAR/IMD domain-like"/>
    <property type="match status" value="1"/>
</dbReference>
<dbReference type="FunFam" id="1.20.1270.60:FF:000048">
    <property type="entry name" value="BAR adaptor protein RVS167"/>
    <property type="match status" value="1"/>
</dbReference>
<dbReference type="Gene3D" id="2.30.30.40">
    <property type="entry name" value="SH3 Domains"/>
    <property type="match status" value="1"/>
</dbReference>
<comment type="caution">
    <text evidence="6">The sequence shown here is derived from an EMBL/GenBank/DDBJ whole genome shotgun (WGS) entry which is preliminary data.</text>
</comment>
<name>A0A8X7TCF0_CANPA</name>
<feature type="region of interest" description="Disordered" evidence="3">
    <location>
        <begin position="291"/>
        <end position="362"/>
    </location>
</feature>
<dbReference type="OrthoDB" id="2159336at2759"/>
<dbReference type="Pfam" id="PF03114">
    <property type="entry name" value="BAR"/>
    <property type="match status" value="1"/>
</dbReference>
<dbReference type="GO" id="GO:0007163">
    <property type="term" value="P:establishment or maintenance of cell polarity"/>
    <property type="evidence" value="ECO:0007669"/>
    <property type="project" value="EnsemblFungi"/>
</dbReference>
<protein>
    <submittedName>
        <fullName evidence="6">Regulator of cytoskeleton and endocytosis</fullName>
    </submittedName>
</protein>
<dbReference type="GO" id="GO:0030100">
    <property type="term" value="P:regulation of endocytosis"/>
    <property type="evidence" value="ECO:0007669"/>
    <property type="project" value="EnsemblFungi"/>
</dbReference>
<dbReference type="InterPro" id="IPR036028">
    <property type="entry name" value="SH3-like_dom_sf"/>
</dbReference>
<dbReference type="GO" id="GO:0060988">
    <property type="term" value="P:lipid tube assembly"/>
    <property type="evidence" value="ECO:0007669"/>
    <property type="project" value="EnsemblFungi"/>
</dbReference>
<dbReference type="InterPro" id="IPR046982">
    <property type="entry name" value="BIN3/RVS161-like"/>
</dbReference>
<evidence type="ECO:0000259" key="4">
    <source>
        <dbReference type="PROSITE" id="PS50002"/>
    </source>
</evidence>
<evidence type="ECO:0000256" key="3">
    <source>
        <dbReference type="SAM" id="MobiDB-lite"/>
    </source>
</evidence>
<evidence type="ECO:0000256" key="1">
    <source>
        <dbReference type="ARBA" id="ARBA00022443"/>
    </source>
</evidence>
<proteinExistence type="predicted"/>
<dbReference type="FunFam" id="2.30.30.40:FF:000072">
    <property type="entry name" value="Unconventional Myosin IB"/>
    <property type="match status" value="1"/>
</dbReference>
<feature type="compositionally biased region" description="Low complexity" evidence="3">
    <location>
        <begin position="296"/>
        <end position="315"/>
    </location>
</feature>
<dbReference type="GO" id="GO:0005934">
    <property type="term" value="C:cellular bud tip"/>
    <property type="evidence" value="ECO:0007669"/>
    <property type="project" value="EnsemblFungi"/>
</dbReference>
<dbReference type="SMART" id="SM00326">
    <property type="entry name" value="SH3"/>
    <property type="match status" value="1"/>
</dbReference>
<dbReference type="GO" id="GO:0008289">
    <property type="term" value="F:lipid binding"/>
    <property type="evidence" value="ECO:0007669"/>
    <property type="project" value="EnsemblFungi"/>
</dbReference>
<dbReference type="GO" id="GO:0006897">
    <property type="term" value="P:endocytosis"/>
    <property type="evidence" value="ECO:0007669"/>
    <property type="project" value="EnsemblFungi"/>
</dbReference>
<dbReference type="GO" id="GO:0051666">
    <property type="term" value="P:actin cortical patch localization"/>
    <property type="evidence" value="ECO:0007669"/>
    <property type="project" value="EnsemblFungi"/>
</dbReference>
<dbReference type="InterPro" id="IPR001452">
    <property type="entry name" value="SH3_domain"/>
</dbReference>
<dbReference type="GO" id="GO:0031097">
    <property type="term" value="C:medial cortex"/>
    <property type="evidence" value="ECO:0007669"/>
    <property type="project" value="EnsemblFungi"/>
</dbReference>
<dbReference type="PANTHER" id="PTHR47174">
    <property type="entry name" value="BRIDGING INTEGRATOR 3"/>
    <property type="match status" value="1"/>
</dbReference>
<evidence type="ECO:0000256" key="2">
    <source>
        <dbReference type="PROSITE-ProRule" id="PRU00192"/>
    </source>
</evidence>
<dbReference type="SMART" id="SM00721">
    <property type="entry name" value="BAR"/>
    <property type="match status" value="1"/>
</dbReference>
<dbReference type="GO" id="GO:0072741">
    <property type="term" value="P:protein localization to cell division site"/>
    <property type="evidence" value="ECO:0007669"/>
    <property type="project" value="EnsemblFungi"/>
</dbReference>
<feature type="domain" description="SH3" evidence="4">
    <location>
        <begin position="365"/>
        <end position="421"/>
    </location>
</feature>
<dbReference type="PROSITE" id="PS50002">
    <property type="entry name" value="SH3"/>
    <property type="match status" value="1"/>
</dbReference>
<dbReference type="GO" id="GO:0043332">
    <property type="term" value="C:mating projection tip"/>
    <property type="evidence" value="ECO:0007669"/>
    <property type="project" value="EnsemblFungi"/>
</dbReference>
<dbReference type="GO" id="GO:1903475">
    <property type="term" value="P:mitotic actomyosin contractile ring assembly"/>
    <property type="evidence" value="ECO:0007669"/>
    <property type="project" value="EnsemblFungi"/>
</dbReference>
<dbReference type="GO" id="GO:0005516">
    <property type="term" value="F:calmodulin binding"/>
    <property type="evidence" value="ECO:0007669"/>
    <property type="project" value="EnsemblFungi"/>
</dbReference>
<dbReference type="Proteomes" id="UP000590412">
    <property type="component" value="Unassembled WGS sequence"/>
</dbReference>
<dbReference type="GO" id="GO:0110085">
    <property type="term" value="C:mitotic actomyosin contractile ring"/>
    <property type="evidence" value="ECO:0007669"/>
    <property type="project" value="EnsemblFungi"/>
</dbReference>
<dbReference type="GO" id="GO:0042802">
    <property type="term" value="F:identical protein binding"/>
    <property type="evidence" value="ECO:0007669"/>
    <property type="project" value="EnsemblFungi"/>
</dbReference>
<dbReference type="SUPFAM" id="SSF50044">
    <property type="entry name" value="SH3-domain"/>
    <property type="match status" value="1"/>
</dbReference>
<evidence type="ECO:0000259" key="5">
    <source>
        <dbReference type="PROSITE" id="PS51021"/>
    </source>
</evidence>
<accession>A0A8X7TCF0</accession>
<dbReference type="PROSITE" id="PS51021">
    <property type="entry name" value="BAR"/>
    <property type="match status" value="1"/>
</dbReference>
<dbReference type="InterPro" id="IPR027267">
    <property type="entry name" value="AH/BAR_dom_sf"/>
</dbReference>
<dbReference type="PANTHER" id="PTHR47174:SF1">
    <property type="entry name" value="REDUCED VIABILITY UPON STARVATION PROTEIN 167"/>
    <property type="match status" value="1"/>
</dbReference>
<dbReference type="EMBL" id="JABWAB010000003">
    <property type="protein sequence ID" value="KAF6057951.1"/>
    <property type="molecule type" value="Genomic_DNA"/>
</dbReference>
<dbReference type="PRINTS" id="PR00452">
    <property type="entry name" value="SH3DOMAIN"/>
</dbReference>
<dbReference type="Gene3D" id="1.20.1270.60">
    <property type="entry name" value="Arfaptin homology (AH) domain/BAR domain"/>
    <property type="match status" value="1"/>
</dbReference>
<sequence length="421" mass="47066">MSFKGFKKAIVRTPQNFREKLHMGGDVTHDAVYEDAERRFKEIEIETKKLNDESKKYFKAISGMLDDQIEFSKAIEEIYKPISGKVSDPNAAVPEDNPAGIEAAEQYRGLVSALKDELKPDLDLIEKRVVEPAQELLKVIEGVRKLATKREHKRVDLDRHARSYTKLQEKKEKTAKDEEKMYKAESELEIAQASFDEYNDLLKNELPVLFQMQSDFIKPLFTSFYYMQLNIFYTLYSKTQEMKIPYFDLDGDLLDGYNAKKGDIEEQTDAIGITHFKVGYAKSKVGRLHAARAQTGSPGSPASPSAGSFPSSYSSDYKAPYQSPQSTQPQAAYGQHAGFGQQTSTYGAATSPPPPPAYANTPPATAPEVCIALYDYTAQAQGDLSFPAGATIEIINKDDPGWWMGKYNGVTGVFPSNYIKM</sequence>
<dbReference type="AlphaFoldDB" id="A0A8X7TCF0"/>
<evidence type="ECO:0000313" key="7">
    <source>
        <dbReference type="Proteomes" id="UP000590412"/>
    </source>
</evidence>
<dbReference type="GO" id="GO:0008092">
    <property type="term" value="F:cytoskeletal protein binding"/>
    <property type="evidence" value="ECO:0007669"/>
    <property type="project" value="EnsemblFungi"/>
</dbReference>
<gene>
    <name evidence="6" type="primary">RVS167</name>
    <name evidence="6" type="ORF">FOB60_002506</name>
</gene>
<evidence type="ECO:0000313" key="6">
    <source>
        <dbReference type="EMBL" id="KAF6057951.1"/>
    </source>
</evidence>
<dbReference type="GO" id="GO:0030479">
    <property type="term" value="C:actin cortical patch"/>
    <property type="evidence" value="ECO:0007669"/>
    <property type="project" value="EnsemblFungi"/>
</dbReference>
<organism evidence="6 7">
    <name type="scientific">Candida parapsilosis</name>
    <name type="common">Yeast</name>
    <dbReference type="NCBI Taxonomy" id="5480"/>
    <lineage>
        <taxon>Eukaryota</taxon>
        <taxon>Fungi</taxon>
        <taxon>Dikarya</taxon>
        <taxon>Ascomycota</taxon>
        <taxon>Saccharomycotina</taxon>
        <taxon>Pichiomycetes</taxon>
        <taxon>Debaryomycetaceae</taxon>
        <taxon>Candida/Lodderomyces clade</taxon>
        <taxon>Candida</taxon>
    </lineage>
</organism>